<feature type="compositionally biased region" description="Low complexity" evidence="1">
    <location>
        <begin position="42"/>
        <end position="60"/>
    </location>
</feature>
<feature type="region of interest" description="Disordered" evidence="1">
    <location>
        <begin position="39"/>
        <end position="60"/>
    </location>
</feature>
<dbReference type="Proteomes" id="UP000586918">
    <property type="component" value="Unassembled WGS sequence"/>
</dbReference>
<keyword evidence="3" id="KW-1185">Reference proteome</keyword>
<comment type="caution">
    <text evidence="2">The sequence shown here is derived from an EMBL/GenBank/DDBJ whole genome shotgun (WGS) entry which is preliminary data.</text>
</comment>
<accession>A0A848DLV1</accession>
<reference evidence="2 3" key="1">
    <citation type="submission" date="2020-04" db="EMBL/GenBank/DDBJ databases">
        <authorList>
            <person name="Klaysubun C."/>
            <person name="Duangmal K."/>
            <person name="Lipun K."/>
        </authorList>
    </citation>
    <scope>NUCLEOTIDE SEQUENCE [LARGE SCALE GENOMIC DNA]</scope>
    <source>
        <strain evidence="2 3">DSM 45300</strain>
    </source>
</reference>
<proteinExistence type="predicted"/>
<evidence type="ECO:0000313" key="2">
    <source>
        <dbReference type="EMBL" id="NMH93737.1"/>
    </source>
</evidence>
<name>A0A848DLV1_9PSEU</name>
<dbReference type="AlphaFoldDB" id="A0A848DLV1"/>
<sequence>MNALSARIVVLVSGAAILVVETLATRLVAPYVGLTLSRRRWSSASRSPATPRSSPTTTLR</sequence>
<organism evidence="2 3">
    <name type="scientific">Pseudonocardia bannensis</name>
    <dbReference type="NCBI Taxonomy" id="630973"/>
    <lineage>
        <taxon>Bacteria</taxon>
        <taxon>Bacillati</taxon>
        <taxon>Actinomycetota</taxon>
        <taxon>Actinomycetes</taxon>
        <taxon>Pseudonocardiales</taxon>
        <taxon>Pseudonocardiaceae</taxon>
        <taxon>Pseudonocardia</taxon>
    </lineage>
</organism>
<evidence type="ECO:0000256" key="1">
    <source>
        <dbReference type="SAM" id="MobiDB-lite"/>
    </source>
</evidence>
<evidence type="ECO:0000313" key="3">
    <source>
        <dbReference type="Proteomes" id="UP000586918"/>
    </source>
</evidence>
<protein>
    <submittedName>
        <fullName evidence="2">Uncharacterized protein</fullName>
    </submittedName>
</protein>
<dbReference type="EMBL" id="JAAXKZ010000080">
    <property type="protein sequence ID" value="NMH93737.1"/>
    <property type="molecule type" value="Genomic_DNA"/>
</dbReference>
<gene>
    <name evidence="2" type="ORF">HF519_19585</name>
</gene>
<dbReference type="RefSeq" id="WP_169414434.1">
    <property type="nucleotide sequence ID" value="NZ_JAAXKZ010000080.1"/>
</dbReference>